<sequence>MNTNMAHKYTDIPAPNGYFAKQLPNNIDSLALLTEALEIFAEQEGWNDATVMQINLVLEELLVNVIDNGYADGRYGTIDIQIHSDAQTITICISDDGDAFDPFVMADPDLSLAVEDRPIGGLGIYLVRSYMDGYAYCYSQQHNQVTLTKHLPLSTAP</sequence>
<evidence type="ECO:0000259" key="2">
    <source>
        <dbReference type="Pfam" id="PF13581"/>
    </source>
</evidence>
<accession>A0A1Z4BXR0</accession>
<dbReference type="PANTHER" id="PTHR35526:SF6">
    <property type="entry name" value="SLR1861 PROTEIN"/>
    <property type="match status" value="1"/>
</dbReference>
<dbReference type="InterPro" id="IPR050267">
    <property type="entry name" value="Anti-sigma-factor_SerPK"/>
</dbReference>
<proteinExistence type="predicted"/>
<dbReference type="Pfam" id="PF13581">
    <property type="entry name" value="HATPase_c_2"/>
    <property type="match status" value="1"/>
</dbReference>
<protein>
    <recommendedName>
        <fullName evidence="2">Histidine kinase/HSP90-like ATPase domain-containing protein</fullName>
    </recommendedName>
</protein>
<keyword evidence="1" id="KW-0808">Transferase</keyword>
<dbReference type="PANTHER" id="PTHR35526">
    <property type="entry name" value="ANTI-SIGMA-F FACTOR RSBW-RELATED"/>
    <property type="match status" value="1"/>
</dbReference>
<keyword evidence="4" id="KW-1185">Reference proteome</keyword>
<dbReference type="KEGG" id="mpsy:CEK71_08235"/>
<dbReference type="EMBL" id="CP022129">
    <property type="protein sequence ID" value="ASF46068.1"/>
    <property type="molecule type" value="Genomic_DNA"/>
</dbReference>
<dbReference type="SUPFAM" id="SSF55874">
    <property type="entry name" value="ATPase domain of HSP90 chaperone/DNA topoisomerase II/histidine kinase"/>
    <property type="match status" value="1"/>
</dbReference>
<evidence type="ECO:0000313" key="4">
    <source>
        <dbReference type="Proteomes" id="UP000197019"/>
    </source>
</evidence>
<reference evidence="3 4" key="1">
    <citation type="submission" date="2017-06" db="EMBL/GenBank/DDBJ databases">
        <title>Genome Sequencing of the methanotroph Methylovulum psychrotolerants str. HV10-M2 isolated from a high-altitude environment.</title>
        <authorList>
            <person name="Mateos-Rivera A."/>
        </authorList>
    </citation>
    <scope>NUCLEOTIDE SEQUENCE [LARGE SCALE GENOMIC DNA]</scope>
    <source>
        <strain evidence="3 4">HV10_M2</strain>
    </source>
</reference>
<dbReference type="GO" id="GO:0004674">
    <property type="term" value="F:protein serine/threonine kinase activity"/>
    <property type="evidence" value="ECO:0007669"/>
    <property type="project" value="UniProtKB-KW"/>
</dbReference>
<keyword evidence="1" id="KW-0723">Serine/threonine-protein kinase</keyword>
<dbReference type="CDD" id="cd16936">
    <property type="entry name" value="HATPase_RsbW-like"/>
    <property type="match status" value="1"/>
</dbReference>
<evidence type="ECO:0000313" key="3">
    <source>
        <dbReference type="EMBL" id="ASF46068.1"/>
    </source>
</evidence>
<dbReference type="RefSeq" id="WP_088618942.1">
    <property type="nucleotide sequence ID" value="NZ_CP022129.1"/>
</dbReference>
<keyword evidence="1" id="KW-0418">Kinase</keyword>
<dbReference type="AlphaFoldDB" id="A0A1Z4BXR0"/>
<dbReference type="InterPro" id="IPR003594">
    <property type="entry name" value="HATPase_dom"/>
</dbReference>
<dbReference type="Gene3D" id="3.30.565.10">
    <property type="entry name" value="Histidine kinase-like ATPase, C-terminal domain"/>
    <property type="match status" value="1"/>
</dbReference>
<dbReference type="InterPro" id="IPR036890">
    <property type="entry name" value="HATPase_C_sf"/>
</dbReference>
<feature type="domain" description="Histidine kinase/HSP90-like ATPase" evidence="2">
    <location>
        <begin position="24"/>
        <end position="149"/>
    </location>
</feature>
<name>A0A1Z4BXR0_9GAMM</name>
<gene>
    <name evidence="3" type="ORF">CEK71_08235</name>
</gene>
<evidence type="ECO:0000256" key="1">
    <source>
        <dbReference type="ARBA" id="ARBA00022527"/>
    </source>
</evidence>
<dbReference type="OrthoDB" id="9792240at2"/>
<organism evidence="3 4">
    <name type="scientific">Methylovulum psychrotolerans</name>
    <dbReference type="NCBI Taxonomy" id="1704499"/>
    <lineage>
        <taxon>Bacteria</taxon>
        <taxon>Pseudomonadati</taxon>
        <taxon>Pseudomonadota</taxon>
        <taxon>Gammaproteobacteria</taxon>
        <taxon>Methylococcales</taxon>
        <taxon>Methylococcaceae</taxon>
        <taxon>Methylovulum</taxon>
    </lineage>
</organism>
<dbReference type="Proteomes" id="UP000197019">
    <property type="component" value="Chromosome"/>
</dbReference>